<evidence type="ECO:0000313" key="1">
    <source>
        <dbReference type="EMBL" id="CEM20969.1"/>
    </source>
</evidence>
<accession>A0A0G4FZB9</accession>
<dbReference type="PhylomeDB" id="A0A0G4FZB9"/>
<dbReference type="OrthoDB" id="397220at2759"/>
<dbReference type="InParanoid" id="A0A0G4FZB9"/>
<proteinExistence type="predicted"/>
<dbReference type="AlphaFoldDB" id="A0A0G4FZB9"/>
<dbReference type="EMBL" id="CDMY01000531">
    <property type="protein sequence ID" value="CEM20969.1"/>
    <property type="molecule type" value="Genomic_DNA"/>
</dbReference>
<dbReference type="PANTHER" id="PTHR39767">
    <property type="entry name" value="CALCIUM/CALMODULIN-BINDING MEMBRANE PROTEIN PCM4-RELATED"/>
    <property type="match status" value="1"/>
</dbReference>
<organism evidence="1 2">
    <name type="scientific">Vitrella brassicaformis (strain CCMP3155)</name>
    <dbReference type="NCBI Taxonomy" id="1169540"/>
    <lineage>
        <taxon>Eukaryota</taxon>
        <taxon>Sar</taxon>
        <taxon>Alveolata</taxon>
        <taxon>Colpodellida</taxon>
        <taxon>Vitrellaceae</taxon>
        <taxon>Vitrella</taxon>
    </lineage>
</organism>
<dbReference type="VEuPathDB" id="CryptoDB:Vbra_16597"/>
<reference evidence="1 2" key="1">
    <citation type="submission" date="2014-11" db="EMBL/GenBank/DDBJ databases">
        <authorList>
            <person name="Zhu J."/>
            <person name="Qi W."/>
            <person name="Song R."/>
        </authorList>
    </citation>
    <scope>NUCLEOTIDE SEQUENCE [LARGE SCALE GENOMIC DNA]</scope>
</reference>
<dbReference type="PANTHER" id="PTHR39767:SF2">
    <property type="entry name" value="CHROMOSOME UNDETERMINED SCAFFOLD_1, WHOLE GENOME SHOTGUN SEQUENCE"/>
    <property type="match status" value="1"/>
</dbReference>
<sequence>MSGPATRGGVAVPGLRVVSVSGQPGFVSFGPSADSDYRMGVKPSGEFVIMRGGTTALSLGTDNTLTIPSGLLVKSLDVEGDLKSFGVPQWRLWHKEDFSGSVTGWDNNTVTQCAGLTMLGGYRAFSEGEVSKVFKGLPPHSHIRIRATYYFIDAWIGETGFMRADVGRSGELIHVWTERHSQDHEQDGVNVCGDPSVSEGKFAVPIDISFTHTADQVTIAFGSTMKGVSADKESWGVSSMEVYVQ</sequence>
<gene>
    <name evidence="1" type="ORF">Vbra_16597</name>
</gene>
<keyword evidence="2" id="KW-1185">Reference proteome</keyword>
<protein>
    <submittedName>
        <fullName evidence="1">Uncharacterized protein</fullName>
    </submittedName>
</protein>
<dbReference type="OMA" id="HTHNELN"/>
<evidence type="ECO:0000313" key="2">
    <source>
        <dbReference type="Proteomes" id="UP000041254"/>
    </source>
</evidence>
<dbReference type="Proteomes" id="UP000041254">
    <property type="component" value="Unassembled WGS sequence"/>
</dbReference>
<name>A0A0G4FZB9_VITBC</name>